<dbReference type="InterPro" id="IPR038883">
    <property type="entry name" value="AN11006-like"/>
</dbReference>
<comment type="caution">
    <text evidence="1">The sequence shown here is derived from an EMBL/GenBank/DDBJ whole genome shotgun (WGS) entry which is preliminary data.</text>
</comment>
<dbReference type="Proteomes" id="UP000053573">
    <property type="component" value="Unassembled WGS sequence"/>
</dbReference>
<keyword evidence="2" id="KW-1185">Reference proteome</keyword>
<dbReference type="OrthoDB" id="5413827at2759"/>
<dbReference type="PANTHER" id="PTHR42085:SF2">
    <property type="entry name" value="F-BOX DOMAIN-CONTAINING PROTEIN"/>
    <property type="match status" value="1"/>
</dbReference>
<name>A0A0H1B5R7_9EURO</name>
<evidence type="ECO:0008006" key="3">
    <source>
        <dbReference type="Google" id="ProtNLM"/>
    </source>
</evidence>
<reference evidence="2" key="1">
    <citation type="journal article" date="2015" name="PLoS Genet.">
        <title>The dynamic genome and transcriptome of the human fungal pathogen Blastomyces and close relative Emmonsia.</title>
        <authorList>
            <person name="Munoz J.F."/>
            <person name="Gauthier G.M."/>
            <person name="Desjardins C.A."/>
            <person name="Gallo J.E."/>
            <person name="Holder J."/>
            <person name="Sullivan T.D."/>
            <person name="Marty A.J."/>
            <person name="Carmen J.C."/>
            <person name="Chen Z."/>
            <person name="Ding L."/>
            <person name="Gujja S."/>
            <person name="Magrini V."/>
            <person name="Misas E."/>
            <person name="Mitreva M."/>
            <person name="Priest M."/>
            <person name="Saif S."/>
            <person name="Whiston E.A."/>
            <person name="Young S."/>
            <person name="Zeng Q."/>
            <person name="Goldman W.E."/>
            <person name="Mardis E.R."/>
            <person name="Taylor J.W."/>
            <person name="McEwen J.G."/>
            <person name="Clay O.K."/>
            <person name="Klein B.S."/>
            <person name="Cuomo C.A."/>
        </authorList>
    </citation>
    <scope>NUCLEOTIDE SEQUENCE [LARGE SCALE GENOMIC DNA]</scope>
    <source>
        <strain evidence="2">UAMH 139</strain>
    </source>
</reference>
<evidence type="ECO:0000313" key="2">
    <source>
        <dbReference type="Proteomes" id="UP000053573"/>
    </source>
</evidence>
<sequence length="384" mass="44498">MTNPPGYPAECLEKSRQRAEDVRKVVELSRDMENKLTPSFLSRLSQCYLNPPENQRHYRPHILLVSQVTKPDSFYYFVRLPRELRDLIYGYVLHPPSNRDLIVKTTMESISYKRIWRNEIPLVPLGYGNPDSWSGREEMTSLMRVNRQFYREASEVMFSDFRFSIHARVLRIPGCNFIHKLQETVASKIQKLGLKLEVFWTSKGAPVLDLYSYDSISIFPAVRSVDFHFTFHGNEAKFPKGYAPLWPIERMKPTFEMFRHAQISFSWSSELSVHPNLLEKARKTIQSMIDKCGKAVLAVNTSSTGLLSPSAKQGYVELYISSLDHTFNRYSLMPWTKIDVATFRLAIWLTNASLRPRYYRVPGGSALELRVARSKWGVLKNSKP</sequence>
<evidence type="ECO:0000313" key="1">
    <source>
        <dbReference type="EMBL" id="KLJ06393.1"/>
    </source>
</evidence>
<organism evidence="1 2">
    <name type="scientific">Blastomyces silverae</name>
    <dbReference type="NCBI Taxonomy" id="2060906"/>
    <lineage>
        <taxon>Eukaryota</taxon>
        <taxon>Fungi</taxon>
        <taxon>Dikarya</taxon>
        <taxon>Ascomycota</taxon>
        <taxon>Pezizomycotina</taxon>
        <taxon>Eurotiomycetes</taxon>
        <taxon>Eurotiomycetidae</taxon>
        <taxon>Onygenales</taxon>
        <taxon>Ajellomycetaceae</taxon>
        <taxon>Blastomyces</taxon>
    </lineage>
</organism>
<dbReference type="EMBL" id="LDEV01003136">
    <property type="protein sequence ID" value="KLJ06393.1"/>
    <property type="molecule type" value="Genomic_DNA"/>
</dbReference>
<proteinExistence type="predicted"/>
<dbReference type="AlphaFoldDB" id="A0A0H1B5R7"/>
<gene>
    <name evidence="1" type="ORF">EMPG_10222</name>
</gene>
<protein>
    <recommendedName>
        <fullName evidence="3">F-box domain-containing protein</fullName>
    </recommendedName>
</protein>
<accession>A0A0H1B5R7</accession>
<dbReference type="PANTHER" id="PTHR42085">
    <property type="entry name" value="F-BOX DOMAIN-CONTAINING PROTEIN"/>
    <property type="match status" value="1"/>
</dbReference>